<dbReference type="InterPro" id="IPR010201">
    <property type="entry name" value="HflK"/>
</dbReference>
<evidence type="ECO:0000256" key="7">
    <source>
        <dbReference type="SAM" id="Coils"/>
    </source>
</evidence>
<keyword evidence="3" id="KW-0812">Transmembrane</keyword>
<keyword evidence="11" id="KW-1185">Reference proteome</keyword>
<dbReference type="NCBIfam" id="TIGR01933">
    <property type="entry name" value="hflK"/>
    <property type="match status" value="1"/>
</dbReference>
<organism evidence="10 11">
    <name type="scientific">Sinisalibacter lacisalsi</name>
    <dbReference type="NCBI Taxonomy" id="1526570"/>
    <lineage>
        <taxon>Bacteria</taxon>
        <taxon>Pseudomonadati</taxon>
        <taxon>Pseudomonadota</taxon>
        <taxon>Alphaproteobacteria</taxon>
        <taxon>Rhodobacterales</taxon>
        <taxon>Roseobacteraceae</taxon>
        <taxon>Sinisalibacter</taxon>
    </lineage>
</organism>
<dbReference type="InterPro" id="IPR036013">
    <property type="entry name" value="Band_7/SPFH_dom_sf"/>
</dbReference>
<evidence type="ECO:0000256" key="4">
    <source>
        <dbReference type="ARBA" id="ARBA00022989"/>
    </source>
</evidence>
<evidence type="ECO:0000313" key="10">
    <source>
        <dbReference type="EMBL" id="GGD45861.1"/>
    </source>
</evidence>
<evidence type="ECO:0000256" key="1">
    <source>
        <dbReference type="ARBA" id="ARBA00004167"/>
    </source>
</evidence>
<keyword evidence="4" id="KW-1133">Transmembrane helix</keyword>
<evidence type="ECO:0000256" key="8">
    <source>
        <dbReference type="SAM" id="MobiDB-lite"/>
    </source>
</evidence>
<dbReference type="SMART" id="SM00244">
    <property type="entry name" value="PHB"/>
    <property type="match status" value="1"/>
</dbReference>
<sequence length="384" mass="41008">MASDNGGPWGGGGHRGGPGGTNGSGGGGRRPGDGNEPPQVPEIDELMRKGQERLRVLMGGGGDARRGGGEGGGGGPKFGRGSLGLIALALVAAWAFASFYRVDTSEQSIELLFGERYKVGTEGLNFAPWPIVTKEIYPVTRENIINVGSQLDNGLMLTGDENIVDIDFQVVWNIGNIEDFIFNLAEPVNTITAVSESAMREIVARSNLAPILNRDRESIAQEVEALIQSTLTSYESGVNIVRVNFDKADPPPEVINAFRDVQAAKQTRDTLEKQADAYANQVVAGARGEAAQLLEQAEGYRAQVVNEAEGEAARFISVYEEYAKAEDVTRKRLYLETLERVLGGVEKIIIDEGAQGGQGVVPYLPLNELRRSAPSSTTTSGGSN</sequence>
<evidence type="ECO:0000256" key="6">
    <source>
        <dbReference type="RuleBase" id="RU364113"/>
    </source>
</evidence>
<reference evidence="11" key="1">
    <citation type="journal article" date="2019" name="Int. J. Syst. Evol. Microbiol.">
        <title>The Global Catalogue of Microorganisms (GCM) 10K type strain sequencing project: providing services to taxonomists for standard genome sequencing and annotation.</title>
        <authorList>
            <consortium name="The Broad Institute Genomics Platform"/>
            <consortium name="The Broad Institute Genome Sequencing Center for Infectious Disease"/>
            <person name="Wu L."/>
            <person name="Ma J."/>
        </authorList>
    </citation>
    <scope>NUCLEOTIDE SEQUENCE [LARGE SCALE GENOMIC DNA]</scope>
    <source>
        <strain evidence="11">CGMCC 1.12922</strain>
    </source>
</reference>
<dbReference type="Gene3D" id="3.30.479.30">
    <property type="entry name" value="Band 7 domain"/>
    <property type="match status" value="1"/>
</dbReference>
<dbReference type="Proteomes" id="UP000617355">
    <property type="component" value="Unassembled WGS sequence"/>
</dbReference>
<feature type="domain" description="Band 7" evidence="9">
    <location>
        <begin position="97"/>
        <end position="262"/>
    </location>
</feature>
<dbReference type="CDD" id="cd03404">
    <property type="entry name" value="SPFH_HflK"/>
    <property type="match status" value="1"/>
</dbReference>
<protein>
    <recommendedName>
        <fullName evidence="6">Protein HflK</fullName>
    </recommendedName>
</protein>
<feature type="coiled-coil region" evidence="7">
    <location>
        <begin position="261"/>
        <end position="303"/>
    </location>
</feature>
<keyword evidence="5" id="KW-0472">Membrane</keyword>
<dbReference type="PANTHER" id="PTHR43327">
    <property type="entry name" value="STOMATIN-LIKE PROTEIN 2, MITOCHONDRIAL"/>
    <property type="match status" value="1"/>
</dbReference>
<dbReference type="SUPFAM" id="SSF117892">
    <property type="entry name" value="Band 7/SPFH domain"/>
    <property type="match status" value="1"/>
</dbReference>
<comment type="subcellular location">
    <subcellularLocation>
        <location evidence="1">Membrane</location>
        <topology evidence="1">Single-pass membrane protein</topology>
    </subcellularLocation>
</comment>
<comment type="function">
    <text evidence="6">HflC and HflK could encode or regulate a protease.</text>
</comment>
<dbReference type="EMBL" id="BMGI01000006">
    <property type="protein sequence ID" value="GGD45861.1"/>
    <property type="molecule type" value="Genomic_DNA"/>
</dbReference>
<comment type="caution">
    <text evidence="10">The sequence shown here is derived from an EMBL/GenBank/DDBJ whole genome shotgun (WGS) entry which is preliminary data.</text>
</comment>
<dbReference type="InterPro" id="IPR050710">
    <property type="entry name" value="Band7/mec-2_domain"/>
</dbReference>
<gene>
    <name evidence="10" type="ORF">GCM10011358_31910</name>
</gene>
<evidence type="ECO:0000313" key="11">
    <source>
        <dbReference type="Proteomes" id="UP000617355"/>
    </source>
</evidence>
<comment type="similarity">
    <text evidence="2 6">Belongs to the band 7/mec-2 family. HflK subfamily.</text>
</comment>
<dbReference type="InterPro" id="IPR001107">
    <property type="entry name" value="Band_7"/>
</dbReference>
<dbReference type="RefSeq" id="WP_188529708.1">
    <property type="nucleotide sequence ID" value="NZ_BMGI01000006.1"/>
</dbReference>
<dbReference type="Pfam" id="PF01145">
    <property type="entry name" value="Band_7"/>
    <property type="match status" value="1"/>
</dbReference>
<keyword evidence="7" id="KW-0175">Coiled coil</keyword>
<evidence type="ECO:0000259" key="9">
    <source>
        <dbReference type="SMART" id="SM00244"/>
    </source>
</evidence>
<evidence type="ECO:0000256" key="2">
    <source>
        <dbReference type="ARBA" id="ARBA00006971"/>
    </source>
</evidence>
<evidence type="ECO:0000256" key="3">
    <source>
        <dbReference type="ARBA" id="ARBA00022692"/>
    </source>
</evidence>
<feature type="compositionally biased region" description="Gly residues" evidence="8">
    <location>
        <begin position="7"/>
        <end position="29"/>
    </location>
</feature>
<evidence type="ECO:0000256" key="5">
    <source>
        <dbReference type="ARBA" id="ARBA00023136"/>
    </source>
</evidence>
<proteinExistence type="inferred from homology"/>
<accession>A0ABQ1QTV6</accession>
<feature type="region of interest" description="Disordered" evidence="8">
    <location>
        <begin position="1"/>
        <end position="43"/>
    </location>
</feature>
<comment type="subunit">
    <text evidence="6">HflC and HflK may interact to form a multimeric complex.</text>
</comment>
<name>A0ABQ1QTV6_9RHOB</name>
<dbReference type="PANTHER" id="PTHR43327:SF2">
    <property type="entry name" value="MODULATOR OF FTSH PROTEASE HFLK"/>
    <property type="match status" value="1"/>
</dbReference>